<dbReference type="EMBL" id="BJYZ01000043">
    <property type="protein sequence ID" value="GEO42540.1"/>
    <property type="molecule type" value="Genomic_DNA"/>
</dbReference>
<dbReference type="PANTHER" id="PTHR46796">
    <property type="entry name" value="HTH-TYPE TRANSCRIPTIONAL ACTIVATOR RHAS-RELATED"/>
    <property type="match status" value="1"/>
</dbReference>
<dbReference type="PANTHER" id="PTHR46796:SF2">
    <property type="entry name" value="TRANSCRIPTIONAL REGULATORY PROTEIN"/>
    <property type="match status" value="1"/>
</dbReference>
<name>A0A512E243_9PROT</name>
<protein>
    <submittedName>
        <fullName evidence="6">Transcriptional regulator</fullName>
    </submittedName>
</protein>
<evidence type="ECO:0000256" key="2">
    <source>
        <dbReference type="ARBA" id="ARBA00023125"/>
    </source>
</evidence>
<dbReference type="OrthoDB" id="8201115at2"/>
<evidence type="ECO:0000256" key="1">
    <source>
        <dbReference type="ARBA" id="ARBA00023015"/>
    </source>
</evidence>
<comment type="caution">
    <text evidence="6">The sequence shown here is derived from an EMBL/GenBank/DDBJ whole genome shotgun (WGS) entry which is preliminary data.</text>
</comment>
<dbReference type="SMART" id="SM00342">
    <property type="entry name" value="HTH_ARAC"/>
    <property type="match status" value="1"/>
</dbReference>
<dbReference type="InterPro" id="IPR020449">
    <property type="entry name" value="Tscrpt_reg_AraC-type_HTH"/>
</dbReference>
<feature type="domain" description="HTH araC/xylS-type" evidence="5">
    <location>
        <begin position="177"/>
        <end position="285"/>
    </location>
</feature>
<dbReference type="InterPro" id="IPR018060">
    <property type="entry name" value="HTH_AraC"/>
</dbReference>
<dbReference type="InterPro" id="IPR037923">
    <property type="entry name" value="HTH-like"/>
</dbReference>
<evidence type="ECO:0000256" key="3">
    <source>
        <dbReference type="ARBA" id="ARBA00023159"/>
    </source>
</evidence>
<dbReference type="InterPro" id="IPR003313">
    <property type="entry name" value="AraC-bd"/>
</dbReference>
<dbReference type="RefSeq" id="WP_063772359.1">
    <property type="nucleotide sequence ID" value="NZ_BJYZ01000043.1"/>
</dbReference>
<dbReference type="Gene3D" id="1.10.10.60">
    <property type="entry name" value="Homeodomain-like"/>
    <property type="match status" value="2"/>
</dbReference>
<dbReference type="PRINTS" id="PR00032">
    <property type="entry name" value="HTHARAC"/>
</dbReference>
<dbReference type="GO" id="GO:0043565">
    <property type="term" value="F:sequence-specific DNA binding"/>
    <property type="evidence" value="ECO:0007669"/>
    <property type="project" value="InterPro"/>
</dbReference>
<evidence type="ECO:0000259" key="5">
    <source>
        <dbReference type="PROSITE" id="PS01124"/>
    </source>
</evidence>
<dbReference type="Proteomes" id="UP000321523">
    <property type="component" value="Unassembled WGS sequence"/>
</dbReference>
<evidence type="ECO:0000256" key="4">
    <source>
        <dbReference type="ARBA" id="ARBA00023163"/>
    </source>
</evidence>
<proteinExistence type="predicted"/>
<keyword evidence="2" id="KW-0238">DNA-binding</keyword>
<dbReference type="InterPro" id="IPR050204">
    <property type="entry name" value="AraC_XylS_family_regulators"/>
</dbReference>
<evidence type="ECO:0000313" key="7">
    <source>
        <dbReference type="Proteomes" id="UP000321523"/>
    </source>
</evidence>
<evidence type="ECO:0000313" key="6">
    <source>
        <dbReference type="EMBL" id="GEO42540.1"/>
    </source>
</evidence>
<sequence length="318" mass="35471">MSKALRIFQGKFGRVALLDMDAVLINHAHPHCHVLIKSSGADTFFAVRDQLCPLRDDTAVLINAWEPHSYAHQPGAPPSIILALYIEPRWLADMQKEFTASARPGFFPHSCGELSPRIRRLADRMTDELLFNDDAGPAHEELLFDLMIAVIERFSEWRSLIATRRTARLPASDYRIRKAVAHMRESLGRESLDAEGSGREFNVDEVARSAGLSRAHLFRLFQSTLGITPALYFNVLRMEAAFGDLADAEHSITDISGRLGFAAPSHFTRFFRHNQGVTPTEYRRVVNLIAEAGSAPGTEPFAGPFRAAPWKVGSHDPE</sequence>
<dbReference type="GO" id="GO:0003700">
    <property type="term" value="F:DNA-binding transcription factor activity"/>
    <property type="evidence" value="ECO:0007669"/>
    <property type="project" value="InterPro"/>
</dbReference>
<keyword evidence="1" id="KW-0805">Transcription regulation</keyword>
<organism evidence="6 7">
    <name type="scientific">Skermanella aerolata</name>
    <dbReference type="NCBI Taxonomy" id="393310"/>
    <lineage>
        <taxon>Bacteria</taxon>
        <taxon>Pseudomonadati</taxon>
        <taxon>Pseudomonadota</taxon>
        <taxon>Alphaproteobacteria</taxon>
        <taxon>Rhodospirillales</taxon>
        <taxon>Azospirillaceae</taxon>
        <taxon>Skermanella</taxon>
    </lineage>
</organism>
<dbReference type="PROSITE" id="PS01124">
    <property type="entry name" value="HTH_ARAC_FAMILY_2"/>
    <property type="match status" value="1"/>
</dbReference>
<dbReference type="SUPFAM" id="SSF51215">
    <property type="entry name" value="Regulatory protein AraC"/>
    <property type="match status" value="1"/>
</dbReference>
<keyword evidence="7" id="KW-1185">Reference proteome</keyword>
<dbReference type="AlphaFoldDB" id="A0A512E243"/>
<reference evidence="6 7" key="1">
    <citation type="submission" date="2019-07" db="EMBL/GenBank/DDBJ databases">
        <title>Whole genome shotgun sequence of Skermanella aerolata NBRC 106429.</title>
        <authorList>
            <person name="Hosoyama A."/>
            <person name="Uohara A."/>
            <person name="Ohji S."/>
            <person name="Ichikawa N."/>
        </authorList>
    </citation>
    <scope>NUCLEOTIDE SEQUENCE [LARGE SCALE GENOMIC DNA]</scope>
    <source>
        <strain evidence="6 7">NBRC 106429</strain>
    </source>
</reference>
<keyword evidence="4" id="KW-0804">Transcription</keyword>
<dbReference type="Pfam" id="PF12833">
    <property type="entry name" value="HTH_18"/>
    <property type="match status" value="1"/>
</dbReference>
<dbReference type="InterPro" id="IPR009057">
    <property type="entry name" value="Homeodomain-like_sf"/>
</dbReference>
<dbReference type="Pfam" id="PF02311">
    <property type="entry name" value="AraC_binding"/>
    <property type="match status" value="1"/>
</dbReference>
<dbReference type="SUPFAM" id="SSF46689">
    <property type="entry name" value="Homeodomain-like"/>
    <property type="match status" value="2"/>
</dbReference>
<accession>A0A512E243</accession>
<gene>
    <name evidence="6" type="ORF">SAE02_66880</name>
</gene>
<keyword evidence="3" id="KW-0010">Activator</keyword>